<feature type="transmembrane region" description="Helical" evidence="1">
    <location>
        <begin position="226"/>
        <end position="244"/>
    </location>
</feature>
<dbReference type="GO" id="GO:0016020">
    <property type="term" value="C:membrane"/>
    <property type="evidence" value="ECO:0007669"/>
    <property type="project" value="InterPro"/>
</dbReference>
<reference evidence="2" key="1">
    <citation type="journal article" date="2023" name="Mol. Biol. Evol.">
        <title>Third-Generation Sequencing Reveals the Adaptive Role of the Epigenome in Three Deep-Sea Polychaetes.</title>
        <authorList>
            <person name="Perez M."/>
            <person name="Aroh O."/>
            <person name="Sun Y."/>
            <person name="Lan Y."/>
            <person name="Juniper S.K."/>
            <person name="Young C.R."/>
            <person name="Angers B."/>
            <person name="Qian P.Y."/>
        </authorList>
    </citation>
    <scope>NUCLEOTIDE SEQUENCE</scope>
    <source>
        <strain evidence="2">P08H-3</strain>
    </source>
</reference>
<gene>
    <name evidence="2" type="ORF">LSH36_581g00010</name>
</gene>
<organism evidence="2 3">
    <name type="scientific">Paralvinella palmiformis</name>
    <dbReference type="NCBI Taxonomy" id="53620"/>
    <lineage>
        <taxon>Eukaryota</taxon>
        <taxon>Metazoa</taxon>
        <taxon>Spiralia</taxon>
        <taxon>Lophotrochozoa</taxon>
        <taxon>Annelida</taxon>
        <taxon>Polychaeta</taxon>
        <taxon>Sedentaria</taxon>
        <taxon>Canalipalpata</taxon>
        <taxon>Terebellida</taxon>
        <taxon>Terebelliformia</taxon>
        <taxon>Alvinellidae</taxon>
        <taxon>Paralvinella</taxon>
    </lineage>
</organism>
<dbReference type="Gene3D" id="6.10.250.2810">
    <property type="match status" value="1"/>
</dbReference>
<comment type="caution">
    <text evidence="2">The sequence shown here is derived from an EMBL/GenBank/DDBJ whole genome shotgun (WGS) entry which is preliminary data.</text>
</comment>
<feature type="transmembrane region" description="Helical" evidence="1">
    <location>
        <begin position="147"/>
        <end position="164"/>
    </location>
</feature>
<protein>
    <recommendedName>
        <fullName evidence="4">Neurotransmitter-gated ion-channel ligand-binding domain-containing protein</fullName>
    </recommendedName>
</protein>
<dbReference type="EMBL" id="JAODUP010000581">
    <property type="protein sequence ID" value="KAK2146858.1"/>
    <property type="molecule type" value="Genomic_DNA"/>
</dbReference>
<sequence>MASEFEIMDIMEQRKTDVYIRVVFIRIREINTAKETFAAKALVEAQWRETKLDGLEIELQHGEDQKLTKWADYWNPLLYVSNCVEEPEESISYQMHYDNFGSAYIVQKRRMKGTFIEKMNLSSYPFDTQILIGILIFATFAVDIERIQNRLLLSFILLLSNITFKFNISQTLPKVSYLTLLDKYVIVQIGIMCLVCLWHTTVFLVYDNHDQSLASYCDKFGFGILLGLYALFQFTFFLHALYLIMKKERFFQDKDEVPKNSVTKF</sequence>
<dbReference type="InterPro" id="IPR036719">
    <property type="entry name" value="Neuro-gated_channel_TM_sf"/>
</dbReference>
<keyword evidence="1" id="KW-1133">Transmembrane helix</keyword>
<dbReference type="InterPro" id="IPR036734">
    <property type="entry name" value="Neur_chan_lig-bd_sf"/>
</dbReference>
<dbReference type="Proteomes" id="UP001208570">
    <property type="component" value="Unassembled WGS sequence"/>
</dbReference>
<dbReference type="GO" id="GO:0005230">
    <property type="term" value="F:extracellular ligand-gated monoatomic ion channel activity"/>
    <property type="evidence" value="ECO:0007669"/>
    <property type="project" value="InterPro"/>
</dbReference>
<feature type="transmembrane region" description="Helical" evidence="1">
    <location>
        <begin position="185"/>
        <end position="206"/>
    </location>
</feature>
<dbReference type="SUPFAM" id="SSF90112">
    <property type="entry name" value="Neurotransmitter-gated ion-channel transmembrane pore"/>
    <property type="match status" value="1"/>
</dbReference>
<name>A0AAD9MWN0_9ANNE</name>
<evidence type="ECO:0000256" key="1">
    <source>
        <dbReference type="SAM" id="Phobius"/>
    </source>
</evidence>
<dbReference type="AlphaFoldDB" id="A0AAD9MWN0"/>
<keyword evidence="1" id="KW-0812">Transmembrane</keyword>
<evidence type="ECO:0008006" key="4">
    <source>
        <dbReference type="Google" id="ProtNLM"/>
    </source>
</evidence>
<proteinExistence type="predicted"/>
<dbReference type="Gene3D" id="2.70.170.10">
    <property type="entry name" value="Neurotransmitter-gated ion-channel ligand-binding domain"/>
    <property type="match status" value="1"/>
</dbReference>
<keyword evidence="3" id="KW-1185">Reference proteome</keyword>
<evidence type="ECO:0000313" key="2">
    <source>
        <dbReference type="EMBL" id="KAK2146858.1"/>
    </source>
</evidence>
<keyword evidence="1" id="KW-0472">Membrane</keyword>
<accession>A0AAD9MWN0</accession>
<evidence type="ECO:0000313" key="3">
    <source>
        <dbReference type="Proteomes" id="UP001208570"/>
    </source>
</evidence>
<feature type="transmembrane region" description="Helical" evidence="1">
    <location>
        <begin position="121"/>
        <end position="141"/>
    </location>
</feature>